<comment type="similarity">
    <text evidence="7">Belongs to the binding-protein-dependent transport system permease family.</text>
</comment>
<reference evidence="9 10" key="1">
    <citation type="submission" date="2019-04" db="EMBL/GenBank/DDBJ databases">
        <authorList>
            <person name="Embree M."/>
            <person name="Gaffney J.R."/>
        </authorList>
    </citation>
    <scope>NUCLEOTIDE SEQUENCE [LARGE SCALE GENOMIC DNA]</scope>
    <source>
        <strain evidence="9 10">JE7A12</strain>
    </source>
</reference>
<evidence type="ECO:0000256" key="7">
    <source>
        <dbReference type="RuleBase" id="RU363032"/>
    </source>
</evidence>
<feature type="transmembrane region" description="Helical" evidence="7">
    <location>
        <begin position="145"/>
        <end position="166"/>
    </location>
</feature>
<evidence type="ECO:0000256" key="5">
    <source>
        <dbReference type="ARBA" id="ARBA00022989"/>
    </source>
</evidence>
<keyword evidence="4 7" id="KW-0812">Transmembrane</keyword>
<dbReference type="PANTHER" id="PTHR43744">
    <property type="entry name" value="ABC TRANSPORTER PERMEASE PROTEIN MG189-RELATED-RELATED"/>
    <property type="match status" value="1"/>
</dbReference>
<gene>
    <name evidence="9" type="ORF">E5Z56_03555</name>
</gene>
<dbReference type="GO" id="GO:0055085">
    <property type="term" value="P:transmembrane transport"/>
    <property type="evidence" value="ECO:0007669"/>
    <property type="project" value="InterPro"/>
</dbReference>
<evidence type="ECO:0000256" key="6">
    <source>
        <dbReference type="ARBA" id="ARBA00023136"/>
    </source>
</evidence>
<dbReference type="Pfam" id="PF00528">
    <property type="entry name" value="BPD_transp_1"/>
    <property type="match status" value="1"/>
</dbReference>
<keyword evidence="5 7" id="KW-1133">Transmembrane helix</keyword>
<feature type="transmembrane region" description="Helical" evidence="7">
    <location>
        <begin position="81"/>
        <end position="106"/>
    </location>
</feature>
<dbReference type="RefSeq" id="WP_138156557.1">
    <property type="nucleotide sequence ID" value="NZ_CP039381.1"/>
</dbReference>
<organism evidence="9 10">
    <name type="scientific">Ruminococcus bovis</name>
    <dbReference type="NCBI Taxonomy" id="2564099"/>
    <lineage>
        <taxon>Bacteria</taxon>
        <taxon>Bacillati</taxon>
        <taxon>Bacillota</taxon>
        <taxon>Clostridia</taxon>
        <taxon>Eubacteriales</taxon>
        <taxon>Oscillospiraceae</taxon>
        <taxon>Ruminococcus</taxon>
    </lineage>
</organism>
<dbReference type="PROSITE" id="PS50928">
    <property type="entry name" value="ABC_TM1"/>
    <property type="match status" value="1"/>
</dbReference>
<evidence type="ECO:0000313" key="9">
    <source>
        <dbReference type="EMBL" id="QCT06487.1"/>
    </source>
</evidence>
<dbReference type="GO" id="GO:0005886">
    <property type="term" value="C:plasma membrane"/>
    <property type="evidence" value="ECO:0007669"/>
    <property type="project" value="UniProtKB-SubCell"/>
</dbReference>
<dbReference type="Gene3D" id="1.10.3720.10">
    <property type="entry name" value="MetI-like"/>
    <property type="match status" value="1"/>
</dbReference>
<keyword evidence="6 7" id="KW-0472">Membrane</keyword>
<proteinExistence type="inferred from homology"/>
<evidence type="ECO:0000256" key="1">
    <source>
        <dbReference type="ARBA" id="ARBA00004651"/>
    </source>
</evidence>
<keyword evidence="3" id="KW-1003">Cell membrane</keyword>
<feature type="transmembrane region" description="Helical" evidence="7">
    <location>
        <begin position="12"/>
        <end position="36"/>
    </location>
</feature>
<dbReference type="EMBL" id="CP039381">
    <property type="protein sequence ID" value="QCT06487.1"/>
    <property type="molecule type" value="Genomic_DNA"/>
</dbReference>
<evidence type="ECO:0000256" key="3">
    <source>
        <dbReference type="ARBA" id="ARBA00022475"/>
    </source>
</evidence>
<feature type="transmembrane region" description="Helical" evidence="7">
    <location>
        <begin position="247"/>
        <end position="266"/>
    </location>
</feature>
<protein>
    <submittedName>
        <fullName evidence="9">Carbohydrate ABC transporter permease</fullName>
    </submittedName>
</protein>
<comment type="subcellular location">
    <subcellularLocation>
        <location evidence="1 7">Cell membrane</location>
        <topology evidence="1 7">Multi-pass membrane protein</topology>
    </subcellularLocation>
</comment>
<keyword evidence="2 7" id="KW-0813">Transport</keyword>
<dbReference type="InterPro" id="IPR000515">
    <property type="entry name" value="MetI-like"/>
</dbReference>
<feature type="transmembrane region" description="Helical" evidence="7">
    <location>
        <begin position="118"/>
        <end position="139"/>
    </location>
</feature>
<name>A0A4P8XUE7_9FIRM</name>
<evidence type="ECO:0000256" key="2">
    <source>
        <dbReference type="ARBA" id="ARBA00022448"/>
    </source>
</evidence>
<dbReference type="KEGG" id="ruj:E5Z56_03555"/>
<evidence type="ECO:0000259" key="8">
    <source>
        <dbReference type="PROSITE" id="PS50928"/>
    </source>
</evidence>
<sequence>MKKKFTVKKSLKYLLLIVLTLIFLMPVVFMVISSFMSSKEVSSMLDFTTGQYASFKLIPEHFSLEQFYKVFFRNGDYLKEFWNSVLITVPTVIGQLIVSSLAAFAFGKLKFPGRDKLFFVYMIFLILPIQVTLVPSYFMYQKLDLLNNVMSIILPGTFSAFGICLLRQSVRYISDSSIEAARVDGASYLRIFFQIILPQIRGGLVSLALLTFVDTWGVVEQPLIYFTDKAKYPLSVSLSVDTADVNIIFACGVMFMIPALIIYFLGEKDVRSSFSRI</sequence>
<evidence type="ECO:0000313" key="10">
    <source>
        <dbReference type="Proteomes" id="UP000301475"/>
    </source>
</evidence>
<dbReference type="AlphaFoldDB" id="A0A4P8XUE7"/>
<dbReference type="Proteomes" id="UP000301475">
    <property type="component" value="Chromosome"/>
</dbReference>
<dbReference type="InterPro" id="IPR035906">
    <property type="entry name" value="MetI-like_sf"/>
</dbReference>
<dbReference type="SUPFAM" id="SSF161098">
    <property type="entry name" value="MetI-like"/>
    <property type="match status" value="1"/>
</dbReference>
<dbReference type="CDD" id="cd06261">
    <property type="entry name" value="TM_PBP2"/>
    <property type="match status" value="1"/>
</dbReference>
<dbReference type="OrthoDB" id="9771544at2"/>
<keyword evidence="10" id="KW-1185">Reference proteome</keyword>
<feature type="domain" description="ABC transmembrane type-1" evidence="8">
    <location>
        <begin position="81"/>
        <end position="266"/>
    </location>
</feature>
<dbReference type="PANTHER" id="PTHR43744:SF12">
    <property type="entry name" value="ABC TRANSPORTER PERMEASE PROTEIN MG189-RELATED"/>
    <property type="match status" value="1"/>
</dbReference>
<evidence type="ECO:0000256" key="4">
    <source>
        <dbReference type="ARBA" id="ARBA00022692"/>
    </source>
</evidence>
<accession>A0A4P8XUE7</accession>